<dbReference type="PANTHER" id="PTHR28529:SF2">
    <property type="entry name" value="DNA REPAIR PROTEIN SWI5 HOMOLOG"/>
    <property type="match status" value="1"/>
</dbReference>
<dbReference type="GO" id="GO:0010772">
    <property type="term" value="P:meiotic DNA recombinase assembly involved in reciprocal meiotic recombination"/>
    <property type="evidence" value="ECO:0007669"/>
    <property type="project" value="TreeGrafter"/>
</dbReference>
<dbReference type="AlphaFoldDB" id="A0A6A6FFI7"/>
<dbReference type="GO" id="GO:0000709">
    <property type="term" value="P:meiotic joint molecule formation"/>
    <property type="evidence" value="ECO:0007669"/>
    <property type="project" value="TreeGrafter"/>
</dbReference>
<accession>A0A6A6FFI7</accession>
<keyword evidence="2" id="KW-0227">DNA damage</keyword>
<dbReference type="OrthoDB" id="255837at2759"/>
<evidence type="ECO:0000256" key="1">
    <source>
        <dbReference type="ARBA" id="ARBA00008060"/>
    </source>
</evidence>
<evidence type="ECO:0000313" key="4">
    <source>
        <dbReference type="EMBL" id="KAF2212133.1"/>
    </source>
</evidence>
<reference evidence="4" key="1">
    <citation type="journal article" date="2020" name="Stud. Mycol.">
        <title>101 Dothideomycetes genomes: a test case for predicting lifestyles and emergence of pathogens.</title>
        <authorList>
            <person name="Haridas S."/>
            <person name="Albert R."/>
            <person name="Binder M."/>
            <person name="Bloem J."/>
            <person name="Labutti K."/>
            <person name="Salamov A."/>
            <person name="Andreopoulos B."/>
            <person name="Baker S."/>
            <person name="Barry K."/>
            <person name="Bills G."/>
            <person name="Bluhm B."/>
            <person name="Cannon C."/>
            <person name="Castanera R."/>
            <person name="Culley D."/>
            <person name="Daum C."/>
            <person name="Ezra D."/>
            <person name="Gonzalez J."/>
            <person name="Henrissat B."/>
            <person name="Kuo A."/>
            <person name="Liang C."/>
            <person name="Lipzen A."/>
            <person name="Lutzoni F."/>
            <person name="Magnuson J."/>
            <person name="Mondo S."/>
            <person name="Nolan M."/>
            <person name="Ohm R."/>
            <person name="Pangilinan J."/>
            <person name="Park H.-J."/>
            <person name="Ramirez L."/>
            <person name="Alfaro M."/>
            <person name="Sun H."/>
            <person name="Tritt A."/>
            <person name="Yoshinaga Y."/>
            <person name="Zwiers L.-H."/>
            <person name="Turgeon B."/>
            <person name="Goodwin S."/>
            <person name="Spatafora J."/>
            <person name="Crous P."/>
            <person name="Grigoriev I."/>
        </authorList>
    </citation>
    <scope>NUCLEOTIDE SEQUENCE</scope>
    <source>
        <strain evidence="4">SCOH1-5</strain>
    </source>
</reference>
<dbReference type="Proteomes" id="UP000799539">
    <property type="component" value="Unassembled WGS sequence"/>
</dbReference>
<dbReference type="EMBL" id="ML992674">
    <property type="protein sequence ID" value="KAF2212133.1"/>
    <property type="molecule type" value="Genomic_DNA"/>
</dbReference>
<dbReference type="GO" id="GO:0032798">
    <property type="term" value="C:Swi5-Sfr1 complex"/>
    <property type="evidence" value="ECO:0007669"/>
    <property type="project" value="TreeGrafter"/>
</dbReference>
<comment type="similarity">
    <text evidence="1">Belongs to the SWI5/SAE3 family.</text>
</comment>
<organism evidence="4 5">
    <name type="scientific">Cercospora zeae-maydis SCOH1-5</name>
    <dbReference type="NCBI Taxonomy" id="717836"/>
    <lineage>
        <taxon>Eukaryota</taxon>
        <taxon>Fungi</taxon>
        <taxon>Dikarya</taxon>
        <taxon>Ascomycota</taxon>
        <taxon>Pezizomycotina</taxon>
        <taxon>Dothideomycetes</taxon>
        <taxon>Dothideomycetidae</taxon>
        <taxon>Mycosphaerellales</taxon>
        <taxon>Mycosphaerellaceae</taxon>
        <taxon>Cercospora</taxon>
    </lineage>
</organism>
<proteinExistence type="inferred from homology"/>
<sequence length="67" mass="7535">MPEDWTEEQRAKQALATANAAIKKHISALHRYNEIKDIGLGLMGLVAERRGVRQKVVMEEFGIGDKD</sequence>
<dbReference type="GO" id="GO:0034974">
    <property type="term" value="C:Swi5-Swi2 complex"/>
    <property type="evidence" value="ECO:0007669"/>
    <property type="project" value="TreeGrafter"/>
</dbReference>
<keyword evidence="3" id="KW-0234">DNA repair</keyword>
<dbReference type="Gene3D" id="1.20.5.170">
    <property type="match status" value="1"/>
</dbReference>
<gene>
    <name evidence="4" type="ORF">CERZMDRAFT_42449</name>
</gene>
<evidence type="ECO:0008006" key="6">
    <source>
        <dbReference type="Google" id="ProtNLM"/>
    </source>
</evidence>
<evidence type="ECO:0000256" key="3">
    <source>
        <dbReference type="ARBA" id="ARBA00023204"/>
    </source>
</evidence>
<dbReference type="Pfam" id="PF07061">
    <property type="entry name" value="Swi5"/>
    <property type="match status" value="1"/>
</dbReference>
<evidence type="ECO:0000256" key="2">
    <source>
        <dbReference type="ARBA" id="ARBA00022763"/>
    </source>
</evidence>
<name>A0A6A6FFI7_9PEZI</name>
<protein>
    <recommendedName>
        <fullName evidence="6">Swi5-domain-containing protein</fullName>
    </recommendedName>
</protein>
<dbReference type="InterPro" id="IPR010760">
    <property type="entry name" value="DNA-repair_Swi5"/>
</dbReference>
<dbReference type="PANTHER" id="PTHR28529">
    <property type="entry name" value="DNA REPAIR PROTEIN SWI5 HOMOLOG"/>
    <property type="match status" value="1"/>
</dbReference>
<evidence type="ECO:0000313" key="5">
    <source>
        <dbReference type="Proteomes" id="UP000799539"/>
    </source>
</evidence>
<keyword evidence="5" id="KW-1185">Reference proteome</keyword>